<comment type="caution">
    <text evidence="1">The sequence shown here is derived from an EMBL/GenBank/DDBJ whole genome shotgun (WGS) entry which is preliminary data.</text>
</comment>
<evidence type="ECO:0000313" key="1">
    <source>
        <dbReference type="EMBL" id="EXU76018.1"/>
    </source>
</evidence>
<evidence type="ECO:0008006" key="3">
    <source>
        <dbReference type="Google" id="ProtNLM"/>
    </source>
</evidence>
<protein>
    <recommendedName>
        <fullName evidence="3">Tail fiber assembly protein</fullName>
    </recommendedName>
</protein>
<name>A0A014N9D4_9GAMM</name>
<accession>A0A014N9D4</accession>
<reference evidence="1 2" key="1">
    <citation type="submission" date="2014-02" db="EMBL/GenBank/DDBJ databases">
        <title>Draft genome of Erwinia mallotivora strain BT-MARDI, a papaya dieback pathogen.</title>
        <authorList>
            <person name="Redzuan R."/>
            <person name="Abu Bakar N."/>
            <person name="Badrun R."/>
            <person name="Mohd Raih M.F."/>
            <person name="Rozano L."/>
            <person name="Mat Amin N."/>
        </authorList>
    </citation>
    <scope>NUCLEOTIDE SEQUENCE [LARGE SCALE GENOMIC DNA]</scope>
    <source>
        <strain evidence="1 2">BT-MARDI</strain>
    </source>
</reference>
<dbReference type="RefSeq" id="WP_034936050.1">
    <property type="nucleotide sequence ID" value="NZ_JFHN01000040.1"/>
</dbReference>
<keyword evidence="2" id="KW-1185">Reference proteome</keyword>
<dbReference type="AlphaFoldDB" id="A0A014N9D4"/>
<dbReference type="STRING" id="69222.BG55_07895"/>
<dbReference type="EMBL" id="JFHN01000040">
    <property type="protein sequence ID" value="EXU76018.1"/>
    <property type="molecule type" value="Genomic_DNA"/>
</dbReference>
<gene>
    <name evidence="1" type="ORF">BG55_07895</name>
</gene>
<proteinExistence type="predicted"/>
<dbReference type="Proteomes" id="UP000019918">
    <property type="component" value="Unassembled WGS sequence"/>
</dbReference>
<dbReference type="InterPro" id="IPR003458">
    <property type="entry name" value="Phage_T4_Gp38_tail_assem"/>
</dbReference>
<dbReference type="Pfam" id="PF02413">
    <property type="entry name" value="Caudo_TAP"/>
    <property type="match status" value="1"/>
</dbReference>
<organism evidence="1 2">
    <name type="scientific">Erwinia mallotivora</name>
    <dbReference type="NCBI Taxonomy" id="69222"/>
    <lineage>
        <taxon>Bacteria</taxon>
        <taxon>Pseudomonadati</taxon>
        <taxon>Pseudomonadota</taxon>
        <taxon>Gammaproteobacteria</taxon>
        <taxon>Enterobacterales</taxon>
        <taxon>Erwiniaceae</taxon>
        <taxon>Erwinia</taxon>
    </lineage>
</organism>
<sequence length="142" mass="15967">MTEAYFSPSLKSFIPAEWKDDGTYNDDTWPSDAVPVTTAEAASYWKQTPPDGQRLGVVDGRPVWEDEPALTPEQRAALAEQQKAVLRAQAQATISLWQTELQLDIISDEDKTRLIAWMKYIQTLNSVDTAEAEIVWPEKPSV</sequence>
<dbReference type="OrthoDB" id="8778827at2"/>
<evidence type="ECO:0000313" key="2">
    <source>
        <dbReference type="Proteomes" id="UP000019918"/>
    </source>
</evidence>
<dbReference type="PATRIC" id="fig|69222.5.peg.1624"/>